<proteinExistence type="predicted"/>
<sequence>MRWRSLDAISNIFILCCNKDLASFFSKLQGFQQIFPVIFIPNIIQDK</sequence>
<dbReference type="EMBL" id="GGEC01054090">
    <property type="protein sequence ID" value="MBX34574.1"/>
    <property type="molecule type" value="Transcribed_RNA"/>
</dbReference>
<accession>A0A2P2MWH4</accession>
<dbReference type="AlphaFoldDB" id="A0A2P2MWH4"/>
<protein>
    <submittedName>
        <fullName evidence="1">Putative disease resistance RPP13-like protein 1</fullName>
    </submittedName>
</protein>
<name>A0A2P2MWH4_RHIMU</name>
<evidence type="ECO:0000313" key="1">
    <source>
        <dbReference type="EMBL" id="MBX34574.1"/>
    </source>
</evidence>
<reference evidence="1" key="1">
    <citation type="submission" date="2018-02" db="EMBL/GenBank/DDBJ databases">
        <title>Rhizophora mucronata_Transcriptome.</title>
        <authorList>
            <person name="Meera S.P."/>
            <person name="Sreeshan A."/>
            <person name="Augustine A."/>
        </authorList>
    </citation>
    <scope>NUCLEOTIDE SEQUENCE</scope>
    <source>
        <tissue evidence="1">Leaf</tissue>
    </source>
</reference>
<organism evidence="1">
    <name type="scientific">Rhizophora mucronata</name>
    <name type="common">Asiatic mangrove</name>
    <dbReference type="NCBI Taxonomy" id="61149"/>
    <lineage>
        <taxon>Eukaryota</taxon>
        <taxon>Viridiplantae</taxon>
        <taxon>Streptophyta</taxon>
        <taxon>Embryophyta</taxon>
        <taxon>Tracheophyta</taxon>
        <taxon>Spermatophyta</taxon>
        <taxon>Magnoliopsida</taxon>
        <taxon>eudicotyledons</taxon>
        <taxon>Gunneridae</taxon>
        <taxon>Pentapetalae</taxon>
        <taxon>rosids</taxon>
        <taxon>fabids</taxon>
        <taxon>Malpighiales</taxon>
        <taxon>Rhizophoraceae</taxon>
        <taxon>Rhizophora</taxon>
    </lineage>
</organism>